<reference evidence="6" key="1">
    <citation type="submission" date="2019-08" db="EMBL/GenBank/DDBJ databases">
        <authorList>
            <person name="Kucharzyk K."/>
            <person name="Murdoch R.W."/>
            <person name="Higgins S."/>
            <person name="Loffler F."/>
        </authorList>
    </citation>
    <scope>NUCLEOTIDE SEQUENCE</scope>
</reference>
<dbReference type="PROSITE" id="PS50043">
    <property type="entry name" value="HTH_LUXR_2"/>
    <property type="match status" value="1"/>
</dbReference>
<accession>A0A644XNJ3</accession>
<gene>
    <name evidence="6" type="ORF">SDC9_64155</name>
</gene>
<dbReference type="InterPro" id="IPR016032">
    <property type="entry name" value="Sig_transdc_resp-reg_C-effctor"/>
</dbReference>
<dbReference type="Gene3D" id="1.10.10.10">
    <property type="entry name" value="Winged helix-like DNA-binding domain superfamily/Winged helix DNA-binding domain"/>
    <property type="match status" value="1"/>
</dbReference>
<dbReference type="EMBL" id="VSSQ01002856">
    <property type="protein sequence ID" value="MPM17756.1"/>
    <property type="molecule type" value="Genomic_DNA"/>
</dbReference>
<comment type="caution">
    <text evidence="6">The sequence shown here is derived from an EMBL/GenBank/DDBJ whole genome shotgun (WGS) entry which is preliminary data.</text>
</comment>
<name>A0A644XNJ3_9ZZZZ</name>
<dbReference type="SMART" id="SM00421">
    <property type="entry name" value="HTH_LUXR"/>
    <property type="match status" value="1"/>
</dbReference>
<proteinExistence type="predicted"/>
<dbReference type="InterPro" id="IPR036388">
    <property type="entry name" value="WH-like_DNA-bd_sf"/>
</dbReference>
<dbReference type="GO" id="GO:0003677">
    <property type="term" value="F:DNA binding"/>
    <property type="evidence" value="ECO:0007669"/>
    <property type="project" value="UniProtKB-KW"/>
</dbReference>
<dbReference type="PANTHER" id="PTHR44688:SF16">
    <property type="entry name" value="DNA-BINDING TRANSCRIPTIONAL ACTIVATOR DEVR_DOSR"/>
    <property type="match status" value="1"/>
</dbReference>
<organism evidence="6">
    <name type="scientific">bioreactor metagenome</name>
    <dbReference type="NCBI Taxonomy" id="1076179"/>
    <lineage>
        <taxon>unclassified sequences</taxon>
        <taxon>metagenomes</taxon>
        <taxon>ecological metagenomes</taxon>
    </lineage>
</organism>
<keyword evidence="2" id="KW-0238">DNA-binding</keyword>
<dbReference type="CDD" id="cd06170">
    <property type="entry name" value="LuxR_C_like"/>
    <property type="match status" value="1"/>
</dbReference>
<sequence length="600" mass="66791">MHDLHESFFCLYDSLAPSWPLICGGRFYISAPCAPYAHSFLPCIWAAAPITAFIASLLSVTRALAFHSLDRKSDCASHFCKVHAFPVIIGACRTRPMSAICFTPATCPCPESRAALFASPMRVKAAMSKATPDSHTSHLAEQNASSGLFDLSGEEWRCALGAVNHFDDCAEVFLGQWTLRMKAAGYLSFTTARREDCMTSCDGLLDAMKGHADRNTPPSFETLRTNADGWADALKSSGLRHLRRGITSSMFLGCYKTFTLAVQDALEALPRLAPEVTERAAALAARLVEVYSQAFEIVWMETCMQAAQCAHTFDQDELFRLLTVEKCRFENVFNATSDGVLVMNSACRIVTANRSLRQYAGENLENKYVWDALGLEETDAKTFFARYKVGQTVEISPFGNGLVFRLSMASLGDLSMASSGDFLLLLNNITPHVLHREMLEDAVQRQTQDLQQEKQRLEELNITLRNVLRHVEEERCQQSDELAENVRSFLWPALAELGREQDAAARKQGIELAREQLERILGGTGSAQEQMVKDKGLGKLTLAELKICQWIQTGRTTKEIAAILRISPETVQTHRRNIRRKLGVRGHDTQLAMYLITSQA</sequence>
<evidence type="ECO:0000256" key="4">
    <source>
        <dbReference type="SAM" id="Coils"/>
    </source>
</evidence>
<evidence type="ECO:0000259" key="5">
    <source>
        <dbReference type="PROSITE" id="PS50043"/>
    </source>
</evidence>
<feature type="coiled-coil region" evidence="4">
    <location>
        <begin position="436"/>
        <end position="477"/>
    </location>
</feature>
<evidence type="ECO:0000313" key="6">
    <source>
        <dbReference type="EMBL" id="MPM17756.1"/>
    </source>
</evidence>
<dbReference type="PRINTS" id="PR00038">
    <property type="entry name" value="HTHLUXR"/>
</dbReference>
<keyword evidence="3" id="KW-0804">Transcription</keyword>
<dbReference type="AlphaFoldDB" id="A0A644XNJ3"/>
<dbReference type="PANTHER" id="PTHR44688">
    <property type="entry name" value="DNA-BINDING TRANSCRIPTIONAL ACTIVATOR DEVR_DOSR"/>
    <property type="match status" value="1"/>
</dbReference>
<feature type="domain" description="HTH luxR-type" evidence="5">
    <location>
        <begin position="533"/>
        <end position="599"/>
    </location>
</feature>
<dbReference type="InterPro" id="IPR000792">
    <property type="entry name" value="Tscrpt_reg_LuxR_C"/>
</dbReference>
<evidence type="ECO:0000256" key="2">
    <source>
        <dbReference type="ARBA" id="ARBA00023125"/>
    </source>
</evidence>
<dbReference type="GO" id="GO:0006355">
    <property type="term" value="P:regulation of DNA-templated transcription"/>
    <property type="evidence" value="ECO:0007669"/>
    <property type="project" value="InterPro"/>
</dbReference>
<keyword evidence="1" id="KW-0805">Transcription regulation</keyword>
<evidence type="ECO:0000256" key="1">
    <source>
        <dbReference type="ARBA" id="ARBA00023015"/>
    </source>
</evidence>
<dbReference type="SUPFAM" id="SSF46894">
    <property type="entry name" value="C-terminal effector domain of the bipartite response regulators"/>
    <property type="match status" value="1"/>
</dbReference>
<dbReference type="PROSITE" id="PS00622">
    <property type="entry name" value="HTH_LUXR_1"/>
    <property type="match status" value="1"/>
</dbReference>
<protein>
    <recommendedName>
        <fullName evidence="5">HTH luxR-type domain-containing protein</fullName>
    </recommendedName>
</protein>
<keyword evidence="4" id="KW-0175">Coiled coil</keyword>
<dbReference type="Pfam" id="PF00196">
    <property type="entry name" value="GerE"/>
    <property type="match status" value="1"/>
</dbReference>
<evidence type="ECO:0000256" key="3">
    <source>
        <dbReference type="ARBA" id="ARBA00023163"/>
    </source>
</evidence>